<dbReference type="SUPFAM" id="SSF109604">
    <property type="entry name" value="HD-domain/PDEase-like"/>
    <property type="match status" value="1"/>
</dbReference>
<dbReference type="SUPFAM" id="SSF81271">
    <property type="entry name" value="TGS-like"/>
    <property type="match status" value="1"/>
</dbReference>
<dbReference type="Pfam" id="PF04607">
    <property type="entry name" value="RelA_SpoT"/>
    <property type="match status" value="1"/>
</dbReference>
<dbReference type="SUPFAM" id="SSF81301">
    <property type="entry name" value="Nucleotidyltransferase"/>
    <property type="match status" value="1"/>
</dbReference>
<dbReference type="InterPro" id="IPR004811">
    <property type="entry name" value="RelA/Spo_fam"/>
</dbReference>
<dbReference type="Pfam" id="PF02824">
    <property type="entry name" value="TGS"/>
    <property type="match status" value="1"/>
</dbReference>
<dbReference type="CDD" id="cd01668">
    <property type="entry name" value="TGS_RSH"/>
    <property type="match status" value="1"/>
</dbReference>
<proteinExistence type="inferred from homology"/>
<dbReference type="Gene3D" id="1.10.3210.10">
    <property type="entry name" value="Hypothetical protein af1432"/>
    <property type="match status" value="1"/>
</dbReference>
<dbReference type="FunFam" id="3.10.20.30:FF:000002">
    <property type="entry name" value="GTP pyrophosphokinase (RelA/SpoT)"/>
    <property type="match status" value="1"/>
</dbReference>
<dbReference type="Proteomes" id="UP000229315">
    <property type="component" value="Unassembled WGS sequence"/>
</dbReference>
<evidence type="ECO:0000313" key="4">
    <source>
        <dbReference type="Proteomes" id="UP000229315"/>
    </source>
</evidence>
<gene>
    <name evidence="3" type="ORF">COU15_02500</name>
</gene>
<dbReference type="InterPro" id="IPR043519">
    <property type="entry name" value="NT_sf"/>
</dbReference>
<evidence type="ECO:0000256" key="1">
    <source>
        <dbReference type="RuleBase" id="RU003847"/>
    </source>
</evidence>
<dbReference type="InterPro" id="IPR012675">
    <property type="entry name" value="Beta-grasp_dom_sf"/>
</dbReference>
<name>A0A2H0UFD4_9BACT</name>
<dbReference type="NCBIfam" id="TIGR00691">
    <property type="entry name" value="spoT_relA"/>
    <property type="match status" value="1"/>
</dbReference>
<protein>
    <recommendedName>
        <fullName evidence="2">TGS domain-containing protein</fullName>
    </recommendedName>
</protein>
<comment type="caution">
    <text evidence="3">The sequence shown here is derived from an EMBL/GenBank/DDBJ whole genome shotgun (WGS) entry which is preliminary data.</text>
</comment>
<dbReference type="Pfam" id="PF13328">
    <property type="entry name" value="HD_4"/>
    <property type="match status" value="1"/>
</dbReference>
<organism evidence="3 4">
    <name type="scientific">Candidatus Kaiserbacteria bacterium CG10_big_fil_rev_8_21_14_0_10_45_20</name>
    <dbReference type="NCBI Taxonomy" id="1974607"/>
    <lineage>
        <taxon>Bacteria</taxon>
        <taxon>Candidatus Kaiseribacteriota</taxon>
    </lineage>
</organism>
<dbReference type="Gene3D" id="3.30.460.10">
    <property type="entry name" value="Beta Polymerase, domain 2"/>
    <property type="match status" value="1"/>
</dbReference>
<evidence type="ECO:0000313" key="3">
    <source>
        <dbReference type="EMBL" id="PIR85101.1"/>
    </source>
</evidence>
<dbReference type="Gene3D" id="3.10.20.30">
    <property type="match status" value="1"/>
</dbReference>
<dbReference type="InterPro" id="IPR003607">
    <property type="entry name" value="HD/PDEase_dom"/>
</dbReference>
<evidence type="ECO:0000259" key="2">
    <source>
        <dbReference type="PROSITE" id="PS51880"/>
    </source>
</evidence>
<reference evidence="4" key="1">
    <citation type="submission" date="2017-09" db="EMBL/GenBank/DDBJ databases">
        <title>Depth-based differentiation of microbial function through sediment-hosted aquifers and enrichment of novel symbionts in the deep terrestrial subsurface.</title>
        <authorList>
            <person name="Probst A.J."/>
            <person name="Ladd B."/>
            <person name="Jarett J.K."/>
            <person name="Geller-Mcgrath D.E."/>
            <person name="Sieber C.M.K."/>
            <person name="Emerson J.B."/>
            <person name="Anantharaman K."/>
            <person name="Thomas B.C."/>
            <person name="Malmstrom R."/>
            <person name="Stieglmeier M."/>
            <person name="Klingl A."/>
            <person name="Woyke T."/>
            <person name="Ryan C.M."/>
            <person name="Banfield J.F."/>
        </authorList>
    </citation>
    <scope>NUCLEOTIDE SEQUENCE [LARGE SCALE GENOMIC DNA]</scope>
</reference>
<dbReference type="FunFam" id="1.10.3210.10:FF:000001">
    <property type="entry name" value="GTP pyrophosphokinase RelA"/>
    <property type="match status" value="1"/>
</dbReference>
<dbReference type="CDD" id="cd05399">
    <property type="entry name" value="NT_Rel-Spo_like"/>
    <property type="match status" value="1"/>
</dbReference>
<dbReference type="PANTHER" id="PTHR21262">
    <property type="entry name" value="GUANOSINE-3',5'-BIS DIPHOSPHATE 3'-PYROPHOSPHOHYDROLASE"/>
    <property type="match status" value="1"/>
</dbReference>
<dbReference type="InterPro" id="IPR012676">
    <property type="entry name" value="TGS-like"/>
</dbReference>
<dbReference type="GO" id="GO:0005886">
    <property type="term" value="C:plasma membrane"/>
    <property type="evidence" value="ECO:0007669"/>
    <property type="project" value="TreeGrafter"/>
</dbReference>
<dbReference type="SMART" id="SM00954">
    <property type="entry name" value="RelA_SpoT"/>
    <property type="match status" value="1"/>
</dbReference>
<dbReference type="PROSITE" id="PS51880">
    <property type="entry name" value="TGS"/>
    <property type="match status" value="1"/>
</dbReference>
<accession>A0A2H0UFD4</accession>
<comment type="function">
    <text evidence="1">In eubacteria ppGpp (guanosine 3'-diphosphate 5'-diphosphate) is a mediator of the stringent response that coordinates a variety of cellular activities in response to changes in nutritional abundance.</text>
</comment>
<dbReference type="AlphaFoldDB" id="A0A2H0UFD4"/>
<feature type="domain" description="TGS" evidence="2">
    <location>
        <begin position="409"/>
        <end position="470"/>
    </location>
</feature>
<dbReference type="InterPro" id="IPR004095">
    <property type="entry name" value="TGS"/>
</dbReference>
<dbReference type="PANTHER" id="PTHR21262:SF31">
    <property type="entry name" value="GTP PYROPHOSPHOKINASE"/>
    <property type="match status" value="1"/>
</dbReference>
<comment type="similarity">
    <text evidence="1">Belongs to the relA/spoT family.</text>
</comment>
<sequence>MKQEYFTLKDILRKMREQDAESRALIERAWEFGQKVHAGQTRLSGEPYFESHLATTAYYLADIGMDAASIAAGLLHDTLEDTQTTPEELEKELNAEVRFIVEGVTKLGKLKYRGLERHVESMRKLLVATAEDIRVIIVKMYDRLHNMETNNFHEPERQQRKALETMEVYVPIAERLGMGKIKSDLEDLCFKTLEPETYKETEKILIQKRSELEDRLEEEVKDLKKGLGENGIRAFRTETRVKGVYSFAKKLERKNGEIALVYDLFALRIIVKNIEDCYRILGVIHSVWRPIPGRIKDYIAFPKPNGYRSLHTSVLTRHGITVEAQIRTEEMHQESQYGIASHFGYKTANSTSAVVPIEWVRRFFPNLIKTGVTKTGEAPRWMKDLTEAQRDLPGFKTLDQAFKEDFFAKRMFVFTPKGDVIDLPVGATAVDFAYAIHSSIGHKMSGVKINGRMASFETPLENGNFVEILTKKQGTPNKKWIQHAKTANAKRHIRNAHRETKKSK</sequence>
<dbReference type="InterPro" id="IPR007685">
    <property type="entry name" value="RelA_SpoT"/>
</dbReference>
<dbReference type="InterPro" id="IPR033655">
    <property type="entry name" value="TGS_RelA/SpoT"/>
</dbReference>
<dbReference type="EMBL" id="PFBH01000015">
    <property type="protein sequence ID" value="PIR85101.1"/>
    <property type="molecule type" value="Genomic_DNA"/>
</dbReference>
<dbReference type="GO" id="GO:0015969">
    <property type="term" value="P:guanosine tetraphosphate metabolic process"/>
    <property type="evidence" value="ECO:0007669"/>
    <property type="project" value="InterPro"/>
</dbReference>
<dbReference type="SMART" id="SM00471">
    <property type="entry name" value="HDc"/>
    <property type="match status" value="1"/>
</dbReference>